<feature type="domain" description="Carbohydrate kinase FGGY N-terminal" evidence="4">
    <location>
        <begin position="1"/>
        <end position="207"/>
    </location>
</feature>
<dbReference type="PANTHER" id="PTHR43095:SF5">
    <property type="entry name" value="XYLULOSE KINASE"/>
    <property type="match status" value="1"/>
</dbReference>
<evidence type="ECO:0000259" key="4">
    <source>
        <dbReference type="Pfam" id="PF00370"/>
    </source>
</evidence>
<protein>
    <submittedName>
        <fullName evidence="6">Sugar kinase</fullName>
    </submittedName>
</protein>
<keyword evidence="2" id="KW-0808">Transferase</keyword>
<evidence type="ECO:0000259" key="5">
    <source>
        <dbReference type="Pfam" id="PF02782"/>
    </source>
</evidence>
<comment type="similarity">
    <text evidence="1">Belongs to the FGGY kinase family.</text>
</comment>
<dbReference type="AlphaFoldDB" id="A0A7V4DWL1"/>
<comment type="caution">
    <text evidence="6">The sequence shown here is derived from an EMBL/GenBank/DDBJ whole genome shotgun (WGS) entry which is preliminary data.</text>
</comment>
<gene>
    <name evidence="6" type="ORF">ENU78_02445</name>
</gene>
<dbReference type="InterPro" id="IPR018484">
    <property type="entry name" value="FGGY_N"/>
</dbReference>
<dbReference type="GO" id="GO:0005975">
    <property type="term" value="P:carbohydrate metabolic process"/>
    <property type="evidence" value="ECO:0007669"/>
    <property type="project" value="InterPro"/>
</dbReference>
<dbReference type="Pfam" id="PF02782">
    <property type="entry name" value="FGGY_C"/>
    <property type="match status" value="1"/>
</dbReference>
<dbReference type="Pfam" id="PF00370">
    <property type="entry name" value="FGGY_N"/>
    <property type="match status" value="1"/>
</dbReference>
<evidence type="ECO:0000256" key="1">
    <source>
        <dbReference type="ARBA" id="ARBA00009156"/>
    </source>
</evidence>
<dbReference type="InterPro" id="IPR043129">
    <property type="entry name" value="ATPase_NBD"/>
</dbReference>
<evidence type="ECO:0000256" key="2">
    <source>
        <dbReference type="ARBA" id="ARBA00022679"/>
    </source>
</evidence>
<dbReference type="EMBL" id="DTDV01000007">
    <property type="protein sequence ID" value="HGK23299.1"/>
    <property type="molecule type" value="Genomic_DNA"/>
</dbReference>
<dbReference type="Gene3D" id="3.30.420.40">
    <property type="match status" value="2"/>
</dbReference>
<name>A0A7V4DWL1_DICTH</name>
<dbReference type="SUPFAM" id="SSF53067">
    <property type="entry name" value="Actin-like ATPase domain"/>
    <property type="match status" value="2"/>
</dbReference>
<sequence>MYITIDLGTTNIKFVLWSSDGQIIAKRSIHTPIEKDKTINPLKLIEIIKEIIENFERKYRNEILGISVGGMAESGLLIDKNGNPLTPIYTWLDNRGEEELIILQKIGKEKIFEITGLKINPKYSLAKILWIKKHHKNLWKDSYKWLNAVDFINYHFTGRAVTDFSLASRMLLFDIRNKEWAEEILNLCEIPMEKLPEIRPAGSIIEERKYAYVLGGHDHPIGSITLDLSKGLYDSWGTAEALLIHTSKPMLTEYIRRLGYSVGCIGEGLYYVIAGIPYSGGIVKWIKEKLGFELKINPTKISGILFFPYLMGKENKDSEIVKAFLYGIDINTSLRDIEQAIWEGVFYETKSIVESLKENFEIEKIIISGGMTKYKSLLQLKANILDMPLNISEERELTSKGLAFLIAKALNKTIESFKEKNFLIIYPQNNTEQFEKAYLEYKKIKGLLGL</sequence>
<dbReference type="InterPro" id="IPR000577">
    <property type="entry name" value="Carb_kinase_FGGY"/>
</dbReference>
<keyword evidence="3 6" id="KW-0418">Kinase</keyword>
<dbReference type="PIRSF" id="PIRSF000538">
    <property type="entry name" value="GlpK"/>
    <property type="match status" value="1"/>
</dbReference>
<dbReference type="InterPro" id="IPR050406">
    <property type="entry name" value="FGGY_Carb_Kinase"/>
</dbReference>
<dbReference type="InterPro" id="IPR018485">
    <property type="entry name" value="FGGY_C"/>
</dbReference>
<evidence type="ECO:0000256" key="3">
    <source>
        <dbReference type="ARBA" id="ARBA00022777"/>
    </source>
</evidence>
<dbReference type="GO" id="GO:0016301">
    <property type="term" value="F:kinase activity"/>
    <property type="evidence" value="ECO:0007669"/>
    <property type="project" value="UniProtKB-KW"/>
</dbReference>
<organism evidence="6">
    <name type="scientific">Dictyoglomus thermophilum</name>
    <dbReference type="NCBI Taxonomy" id="14"/>
    <lineage>
        <taxon>Bacteria</taxon>
        <taxon>Pseudomonadati</taxon>
        <taxon>Dictyoglomota</taxon>
        <taxon>Dictyoglomia</taxon>
        <taxon>Dictyoglomales</taxon>
        <taxon>Dictyoglomaceae</taxon>
        <taxon>Dictyoglomus</taxon>
    </lineage>
</organism>
<dbReference type="PANTHER" id="PTHR43095">
    <property type="entry name" value="SUGAR KINASE"/>
    <property type="match status" value="1"/>
</dbReference>
<reference evidence="6" key="1">
    <citation type="journal article" date="2020" name="mSystems">
        <title>Genome- and Community-Level Interaction Insights into Carbon Utilization and Element Cycling Functions of Hydrothermarchaeota in Hydrothermal Sediment.</title>
        <authorList>
            <person name="Zhou Z."/>
            <person name="Liu Y."/>
            <person name="Xu W."/>
            <person name="Pan J."/>
            <person name="Luo Z.H."/>
            <person name="Li M."/>
        </authorList>
    </citation>
    <scope>NUCLEOTIDE SEQUENCE [LARGE SCALE GENOMIC DNA]</scope>
    <source>
        <strain evidence="6">SpSt-70</strain>
    </source>
</reference>
<dbReference type="RefSeq" id="WP_149123008.1">
    <property type="nucleotide sequence ID" value="NZ_VTFL01000004.1"/>
</dbReference>
<accession>A0A7V4DWL1</accession>
<proteinExistence type="inferred from homology"/>
<feature type="domain" description="Carbohydrate kinase FGGY C-terminal" evidence="5">
    <location>
        <begin position="235"/>
        <end position="409"/>
    </location>
</feature>
<dbReference type="CDD" id="cd07773">
    <property type="entry name" value="ASKHA_NBD_FGGY_FK"/>
    <property type="match status" value="1"/>
</dbReference>
<evidence type="ECO:0000313" key="6">
    <source>
        <dbReference type="EMBL" id="HGK23299.1"/>
    </source>
</evidence>